<keyword evidence="2" id="KW-0732">Signal</keyword>
<dbReference type="CDD" id="cd01008">
    <property type="entry name" value="PBP2_NrtA_SsuA_CpmA_like"/>
    <property type="match status" value="1"/>
</dbReference>
<dbReference type="PROSITE" id="PS51257">
    <property type="entry name" value="PROKAR_LIPOPROTEIN"/>
    <property type="match status" value="1"/>
</dbReference>
<keyword evidence="5" id="KW-1185">Reference proteome</keyword>
<accession>A0A1I2F983</accession>
<evidence type="ECO:0000259" key="3">
    <source>
        <dbReference type="SMART" id="SM00062"/>
    </source>
</evidence>
<dbReference type="SMART" id="SM00062">
    <property type="entry name" value="PBPb"/>
    <property type="match status" value="1"/>
</dbReference>
<dbReference type="Gene3D" id="3.40.190.10">
    <property type="entry name" value="Periplasmic binding protein-like II"/>
    <property type="match status" value="2"/>
</dbReference>
<name>A0A1I2F983_9MICO</name>
<protein>
    <submittedName>
        <fullName evidence="4">Sulfonate transport system substrate-binding protein</fullName>
    </submittedName>
</protein>
<sequence length="323" mass="32816">MRTTVRPLALLAAALAVLAACSEPTPAPGNSAAELRVGPLTTQNTLTLATRGGALANEVARSGGSLQLPATFPAFAPAAQAMAAGQIDVTTGSATALIPALQGNPDLVVFAVEANDNDTQGIVAGARTGIASVSDLAGHTVAVNEGGTGDYLLRVALAQAGMDIDDVEPVYLSPPDAATAFVGGQVDAWATWDQYLVSAERLPGATLVALARDIGATNPTVHVVSRSLVTAHPDLVRALYRALEAQAEAVVASPTELEAAYRDAGAAPEVAAAIAAKRPPRIVPADDAFAEELAAVAQFYQAHGMTTTTTDVSQAVVDVRDLP</sequence>
<evidence type="ECO:0000313" key="5">
    <source>
        <dbReference type="Proteomes" id="UP000198520"/>
    </source>
</evidence>
<feature type="domain" description="Solute-binding protein family 3/N-terminal" evidence="3">
    <location>
        <begin position="34"/>
        <end position="265"/>
    </location>
</feature>
<reference evidence="5" key="1">
    <citation type="submission" date="2016-10" db="EMBL/GenBank/DDBJ databases">
        <authorList>
            <person name="Varghese N."/>
            <person name="Submissions S."/>
        </authorList>
    </citation>
    <scope>NUCLEOTIDE SEQUENCE [LARGE SCALE GENOMIC DNA]</scope>
    <source>
        <strain evidence="5">DSM 19083</strain>
    </source>
</reference>
<feature type="signal peptide" evidence="2">
    <location>
        <begin position="1"/>
        <end position="19"/>
    </location>
</feature>
<organism evidence="4 5">
    <name type="scientific">Flavimobilis marinus</name>
    <dbReference type="NCBI Taxonomy" id="285351"/>
    <lineage>
        <taxon>Bacteria</taxon>
        <taxon>Bacillati</taxon>
        <taxon>Actinomycetota</taxon>
        <taxon>Actinomycetes</taxon>
        <taxon>Micrococcales</taxon>
        <taxon>Jonesiaceae</taxon>
        <taxon>Flavimobilis</taxon>
    </lineage>
</organism>
<dbReference type="SUPFAM" id="SSF53850">
    <property type="entry name" value="Periplasmic binding protein-like II"/>
    <property type="match status" value="1"/>
</dbReference>
<evidence type="ECO:0000256" key="1">
    <source>
        <dbReference type="ARBA" id="ARBA00010742"/>
    </source>
</evidence>
<dbReference type="RefSeq" id="WP_143073137.1">
    <property type="nucleotide sequence ID" value="NZ_BNAN01000002.1"/>
</dbReference>
<evidence type="ECO:0000256" key="2">
    <source>
        <dbReference type="SAM" id="SignalP"/>
    </source>
</evidence>
<feature type="chain" id="PRO_5038661449" evidence="2">
    <location>
        <begin position="20"/>
        <end position="323"/>
    </location>
</feature>
<dbReference type="AlphaFoldDB" id="A0A1I2F983"/>
<comment type="similarity">
    <text evidence="1">Belongs to the bacterial solute-binding protein SsuA/TauA family.</text>
</comment>
<dbReference type="PANTHER" id="PTHR30024">
    <property type="entry name" value="ALIPHATIC SULFONATES-BINDING PROTEIN-RELATED"/>
    <property type="match status" value="1"/>
</dbReference>
<dbReference type="EMBL" id="FONZ01000002">
    <property type="protein sequence ID" value="SFF01357.1"/>
    <property type="molecule type" value="Genomic_DNA"/>
</dbReference>
<dbReference type="STRING" id="285351.SAMN04488035_1178"/>
<proteinExistence type="inferred from homology"/>
<dbReference type="Pfam" id="PF09084">
    <property type="entry name" value="NMT1"/>
    <property type="match status" value="1"/>
</dbReference>
<gene>
    <name evidence="4" type="ORF">SAMN04488035_1178</name>
</gene>
<evidence type="ECO:0000313" key="4">
    <source>
        <dbReference type="EMBL" id="SFF01357.1"/>
    </source>
</evidence>
<dbReference type="InterPro" id="IPR015168">
    <property type="entry name" value="SsuA/THI5"/>
</dbReference>
<dbReference type="InterPro" id="IPR001638">
    <property type="entry name" value="Solute-binding_3/MltF_N"/>
</dbReference>
<dbReference type="OrthoDB" id="506623at2"/>
<dbReference type="PANTHER" id="PTHR30024:SF42">
    <property type="entry name" value="ALIPHATIC SULFONATES-BINDING PROTEIN-RELATED"/>
    <property type="match status" value="1"/>
</dbReference>
<dbReference type="Proteomes" id="UP000198520">
    <property type="component" value="Unassembled WGS sequence"/>
</dbReference>